<accession>A0ABP7ASV7</accession>
<dbReference type="PANTHER" id="PTHR24321">
    <property type="entry name" value="DEHYDROGENASES, SHORT CHAIN"/>
    <property type="match status" value="1"/>
</dbReference>
<sequence length="263" mass="27404">MDVAESIGAGPSGRLWEGKTAIVTGGAYGIGAAIAAQGVADGGQVWIFDVDDEAGEATAQRIGDACRYLHVDVTDEQAITAAVAEIVAATGRVDILVNNACGDANEDAVSMSVERWDAIMRLNLTSAWLVSRAVLPSMLEVGEGSIVNIGSLHARLTEEGAFPYAVGKAGLGGLTRSLALECGPKGVRVNMVCPGWTRSERVEAMFERVGSERVAEIENTHALRRVATPADIAPTVSFIASDRAAFVTGATWEVDGGLGSRFA</sequence>
<dbReference type="CDD" id="cd05233">
    <property type="entry name" value="SDR_c"/>
    <property type="match status" value="1"/>
</dbReference>
<comment type="similarity">
    <text evidence="1">Belongs to the short-chain dehydrogenases/reductases (SDR) family.</text>
</comment>
<dbReference type="SUPFAM" id="SSF51735">
    <property type="entry name" value="NAD(P)-binding Rossmann-fold domains"/>
    <property type="match status" value="1"/>
</dbReference>
<keyword evidence="4" id="KW-1185">Reference proteome</keyword>
<evidence type="ECO:0000313" key="4">
    <source>
        <dbReference type="Proteomes" id="UP001501697"/>
    </source>
</evidence>
<name>A0ABP7ASV7_9MICO</name>
<dbReference type="InterPro" id="IPR020904">
    <property type="entry name" value="Sc_DH/Rdtase_CS"/>
</dbReference>
<dbReference type="PANTHER" id="PTHR24321:SF8">
    <property type="entry name" value="ESTRADIOL 17-BETA-DEHYDROGENASE 8-RELATED"/>
    <property type="match status" value="1"/>
</dbReference>
<evidence type="ECO:0000313" key="3">
    <source>
        <dbReference type="EMBL" id="GAA3639374.1"/>
    </source>
</evidence>
<gene>
    <name evidence="3" type="ORF">GCM10022200_23560</name>
</gene>
<dbReference type="EMBL" id="BAAAYU010000005">
    <property type="protein sequence ID" value="GAA3639374.1"/>
    <property type="molecule type" value="Genomic_DNA"/>
</dbReference>
<dbReference type="PRINTS" id="PR00081">
    <property type="entry name" value="GDHRDH"/>
</dbReference>
<keyword evidence="2" id="KW-0560">Oxidoreductase</keyword>
<evidence type="ECO:0000256" key="1">
    <source>
        <dbReference type="ARBA" id="ARBA00006484"/>
    </source>
</evidence>
<comment type="caution">
    <text evidence="3">The sequence shown here is derived from an EMBL/GenBank/DDBJ whole genome shotgun (WGS) entry which is preliminary data.</text>
</comment>
<dbReference type="Pfam" id="PF13561">
    <property type="entry name" value="adh_short_C2"/>
    <property type="match status" value="1"/>
</dbReference>
<dbReference type="InterPro" id="IPR002347">
    <property type="entry name" value="SDR_fam"/>
</dbReference>
<dbReference type="RefSeq" id="WP_344738796.1">
    <property type="nucleotide sequence ID" value="NZ_BAAAYU010000005.1"/>
</dbReference>
<dbReference type="Proteomes" id="UP001501697">
    <property type="component" value="Unassembled WGS sequence"/>
</dbReference>
<protein>
    <submittedName>
        <fullName evidence="3">Beta-ketoacyl-ACP reductase</fullName>
    </submittedName>
</protein>
<evidence type="ECO:0000256" key="2">
    <source>
        <dbReference type="ARBA" id="ARBA00023002"/>
    </source>
</evidence>
<proteinExistence type="inferred from homology"/>
<organism evidence="3 4">
    <name type="scientific">Microbacterium awajiense</name>
    <dbReference type="NCBI Taxonomy" id="415214"/>
    <lineage>
        <taxon>Bacteria</taxon>
        <taxon>Bacillati</taxon>
        <taxon>Actinomycetota</taxon>
        <taxon>Actinomycetes</taxon>
        <taxon>Micrococcales</taxon>
        <taxon>Microbacteriaceae</taxon>
        <taxon>Microbacterium</taxon>
    </lineage>
</organism>
<reference evidence="4" key="1">
    <citation type="journal article" date="2019" name="Int. J. Syst. Evol. Microbiol.">
        <title>The Global Catalogue of Microorganisms (GCM) 10K type strain sequencing project: providing services to taxonomists for standard genome sequencing and annotation.</title>
        <authorList>
            <consortium name="The Broad Institute Genomics Platform"/>
            <consortium name="The Broad Institute Genome Sequencing Center for Infectious Disease"/>
            <person name="Wu L."/>
            <person name="Ma J."/>
        </authorList>
    </citation>
    <scope>NUCLEOTIDE SEQUENCE [LARGE SCALE GENOMIC DNA]</scope>
    <source>
        <strain evidence="4">JCM 16544</strain>
    </source>
</reference>
<dbReference type="PRINTS" id="PR00080">
    <property type="entry name" value="SDRFAMILY"/>
</dbReference>
<dbReference type="InterPro" id="IPR036291">
    <property type="entry name" value="NAD(P)-bd_dom_sf"/>
</dbReference>
<dbReference type="Gene3D" id="3.40.50.720">
    <property type="entry name" value="NAD(P)-binding Rossmann-like Domain"/>
    <property type="match status" value="1"/>
</dbReference>
<dbReference type="PROSITE" id="PS00061">
    <property type="entry name" value="ADH_SHORT"/>
    <property type="match status" value="1"/>
</dbReference>